<accession>A0ABN8E5V9</accession>
<keyword evidence="1" id="KW-1133">Transmembrane helix</keyword>
<proteinExistence type="predicted"/>
<evidence type="ECO:0000313" key="2">
    <source>
        <dbReference type="EMBL" id="CAH0539098.1"/>
    </source>
</evidence>
<keyword evidence="3" id="KW-1185">Reference proteome</keyword>
<protein>
    <submittedName>
        <fullName evidence="2">Uncharacterized protein</fullName>
    </submittedName>
</protein>
<gene>
    <name evidence="2" type="ORF">VMF7928_01896</name>
</gene>
<evidence type="ECO:0000256" key="1">
    <source>
        <dbReference type="SAM" id="Phobius"/>
    </source>
</evidence>
<dbReference type="EMBL" id="CAKLDM010000002">
    <property type="protein sequence ID" value="CAH0539098.1"/>
    <property type="molecule type" value="Genomic_DNA"/>
</dbReference>
<dbReference type="Proteomes" id="UP000838748">
    <property type="component" value="Unassembled WGS sequence"/>
</dbReference>
<dbReference type="RefSeq" id="WP_237361221.1">
    <property type="nucleotide sequence ID" value="NZ_CAKLDM010000002.1"/>
</dbReference>
<reference evidence="2" key="1">
    <citation type="submission" date="2021-11" db="EMBL/GenBank/DDBJ databases">
        <authorList>
            <person name="Rodrigo-Torres L."/>
            <person name="Arahal R. D."/>
            <person name="Lucena T."/>
        </authorList>
    </citation>
    <scope>NUCLEOTIDE SEQUENCE</scope>
    <source>
        <strain evidence="2">CECT 7928</strain>
    </source>
</reference>
<keyword evidence="1" id="KW-0472">Membrane</keyword>
<keyword evidence="1" id="KW-0812">Transmembrane</keyword>
<name>A0ABN8E5V9_9VIBR</name>
<sequence>MSGDQGKLTINALRKLGESDDQYVVEELNQYTNQFYRLLFASSILPLTFFVQWWGK</sequence>
<evidence type="ECO:0000313" key="3">
    <source>
        <dbReference type="Proteomes" id="UP000838748"/>
    </source>
</evidence>
<comment type="caution">
    <text evidence="2">The sequence shown here is derived from an EMBL/GenBank/DDBJ whole genome shotgun (WGS) entry which is preliminary data.</text>
</comment>
<organism evidence="2 3">
    <name type="scientific">Vibrio marisflavi CECT 7928</name>
    <dbReference type="NCBI Taxonomy" id="634439"/>
    <lineage>
        <taxon>Bacteria</taxon>
        <taxon>Pseudomonadati</taxon>
        <taxon>Pseudomonadota</taxon>
        <taxon>Gammaproteobacteria</taxon>
        <taxon>Vibrionales</taxon>
        <taxon>Vibrionaceae</taxon>
        <taxon>Vibrio</taxon>
    </lineage>
</organism>
<feature type="transmembrane region" description="Helical" evidence="1">
    <location>
        <begin position="35"/>
        <end position="55"/>
    </location>
</feature>